<organism evidence="1 2">
    <name type="scientific">Sinomonas terricola</name>
    <dbReference type="NCBI Taxonomy" id="3110330"/>
    <lineage>
        <taxon>Bacteria</taxon>
        <taxon>Bacillati</taxon>
        <taxon>Actinomycetota</taxon>
        <taxon>Actinomycetes</taxon>
        <taxon>Micrococcales</taxon>
        <taxon>Micrococcaceae</taxon>
        <taxon>Sinomonas</taxon>
    </lineage>
</organism>
<proteinExistence type="predicted"/>
<evidence type="ECO:0000313" key="2">
    <source>
        <dbReference type="Proteomes" id="UP001304769"/>
    </source>
</evidence>
<keyword evidence="2" id="KW-1185">Reference proteome</keyword>
<reference evidence="1 2" key="1">
    <citation type="submission" date="2023-12" db="EMBL/GenBank/DDBJ databases">
        <title>Sinomonas terricola sp. nov, isolated from litchi orchard soil in Guangdong, PR China.</title>
        <authorList>
            <person name="Jiaxin W."/>
            <person name="Yang Z."/>
            <person name="Honghui Z."/>
        </authorList>
    </citation>
    <scope>NUCLEOTIDE SEQUENCE [LARGE SCALE GENOMIC DNA]</scope>
    <source>
        <strain evidence="1 2">JGH33</strain>
    </source>
</reference>
<dbReference type="EMBL" id="JAYGGQ010000017">
    <property type="protein sequence ID" value="MEA5456801.1"/>
    <property type="molecule type" value="Genomic_DNA"/>
</dbReference>
<gene>
    <name evidence="1" type="ORF">SPF06_18925</name>
</gene>
<dbReference type="Proteomes" id="UP001304769">
    <property type="component" value="Unassembled WGS sequence"/>
</dbReference>
<evidence type="ECO:0000313" key="1">
    <source>
        <dbReference type="EMBL" id="MEA5456801.1"/>
    </source>
</evidence>
<accession>A0ABU5TCK8</accession>
<protein>
    <submittedName>
        <fullName evidence="1">Uncharacterized protein</fullName>
    </submittedName>
</protein>
<comment type="caution">
    <text evidence="1">The sequence shown here is derived from an EMBL/GenBank/DDBJ whole genome shotgun (WGS) entry which is preliminary data.</text>
</comment>
<dbReference type="RefSeq" id="WP_323280710.1">
    <property type="nucleotide sequence ID" value="NZ_JAYGGQ010000017.1"/>
</dbReference>
<sequence length="81" mass="8561">MCHADTLAAGIDVPLEDVVSWAVSNPAIAGLGWISARGEAIRQLVDANPHFGRRLASLYAASLVPHSATHAARKASRMKKS</sequence>
<name>A0ABU5TCK8_9MICC</name>